<reference evidence="3" key="1">
    <citation type="submission" date="2015-09" db="EMBL/GenBank/DDBJ databases">
        <authorList>
            <person name="Rodrigo-Torres Lidia"/>
            <person name="Arahal R.David."/>
        </authorList>
    </citation>
    <scope>NUCLEOTIDE SEQUENCE [LARGE SCALE GENOMIC DNA]</scope>
    <source>
        <strain evidence="3">CECT 7735</strain>
    </source>
</reference>
<dbReference type="InterPro" id="IPR002931">
    <property type="entry name" value="Transglutaminase-like"/>
</dbReference>
<dbReference type="SMART" id="SM00460">
    <property type="entry name" value="TGc"/>
    <property type="match status" value="1"/>
</dbReference>
<dbReference type="Pfam" id="PF01841">
    <property type="entry name" value="Transglut_core"/>
    <property type="match status" value="1"/>
</dbReference>
<dbReference type="GeneID" id="83880016"/>
<keyword evidence="3" id="KW-1185">Reference proteome</keyword>
<dbReference type="Gene3D" id="3.10.620.30">
    <property type="match status" value="1"/>
</dbReference>
<dbReference type="SUPFAM" id="SSF54001">
    <property type="entry name" value="Cysteine proteinases"/>
    <property type="match status" value="1"/>
</dbReference>
<dbReference type="InterPro" id="IPR038765">
    <property type="entry name" value="Papain-like_cys_pep_sf"/>
</dbReference>
<proteinExistence type="predicted"/>
<dbReference type="Gene3D" id="2.60.40.2250">
    <property type="match status" value="1"/>
</dbReference>
<dbReference type="EMBL" id="CYTW01000001">
    <property type="protein sequence ID" value="CUJ88600.1"/>
    <property type="molecule type" value="Genomic_DNA"/>
</dbReference>
<dbReference type="AlphaFoldDB" id="A0A0P1I3S9"/>
<evidence type="ECO:0000313" key="3">
    <source>
        <dbReference type="Proteomes" id="UP000051870"/>
    </source>
</evidence>
<dbReference type="RefSeq" id="WP_058311145.1">
    <property type="nucleotide sequence ID" value="NZ_CYTW01000001.1"/>
</dbReference>
<sequence length="260" mass="28433">MHLSIKTHLLYAASQPCDLLLQIETLSDAEQTTRGAQLVLSDDAVQHEITGEDGIGTRRWIKTGPMFACRYETQVDVTRPTLDIEALNETPRLQTPSDVIPFLMPSRYCHSDLFLDFVAGQFGGLTGGALISALNNWVNTNLTYDNAASFVGTTATDSFASLAGVCRDFAHVLISLARAGGIPARFVSAYAPDVRPQDFHAVVEVYLEGAWHILDPTGMAQTSEIARICVGRDAADASFMTSYGWMELREQSVEVTRLNT</sequence>
<feature type="domain" description="Transglutaminase-like" evidence="1">
    <location>
        <begin position="158"/>
        <end position="218"/>
    </location>
</feature>
<dbReference type="PANTHER" id="PTHR33490">
    <property type="entry name" value="BLR5614 PROTEIN-RELATED"/>
    <property type="match status" value="1"/>
</dbReference>
<protein>
    <submittedName>
        <fullName evidence="2">Transglutaminase-like superfamily protein</fullName>
    </submittedName>
</protein>
<name>A0A0P1I3S9_9RHOB</name>
<dbReference type="STRING" id="1715693.PH7735_00948"/>
<dbReference type="PANTHER" id="PTHR33490:SF12">
    <property type="entry name" value="BLL5557 PROTEIN"/>
    <property type="match status" value="1"/>
</dbReference>
<organism evidence="2 3">
    <name type="scientific">Shimia thalassica</name>
    <dbReference type="NCBI Taxonomy" id="1715693"/>
    <lineage>
        <taxon>Bacteria</taxon>
        <taxon>Pseudomonadati</taxon>
        <taxon>Pseudomonadota</taxon>
        <taxon>Alphaproteobacteria</taxon>
        <taxon>Rhodobacterales</taxon>
        <taxon>Roseobacteraceae</taxon>
    </lineage>
</organism>
<evidence type="ECO:0000313" key="2">
    <source>
        <dbReference type="EMBL" id="CUJ88600.1"/>
    </source>
</evidence>
<accession>A0A0P1I3S9</accession>
<dbReference type="Proteomes" id="UP000051870">
    <property type="component" value="Unassembled WGS sequence"/>
</dbReference>
<evidence type="ECO:0000259" key="1">
    <source>
        <dbReference type="SMART" id="SM00460"/>
    </source>
</evidence>
<gene>
    <name evidence="2" type="ORF">PH7735_00948</name>
</gene>